<keyword evidence="7" id="KW-1185">Reference proteome</keyword>
<dbReference type="EMBL" id="FNCV01000001">
    <property type="protein sequence ID" value="SDG54777.1"/>
    <property type="molecule type" value="Genomic_DNA"/>
</dbReference>
<dbReference type="InterPro" id="IPR050695">
    <property type="entry name" value="N-acetylmuramoyl_amidase_3"/>
</dbReference>
<dbReference type="InterPro" id="IPR021731">
    <property type="entry name" value="AMIN_dom"/>
</dbReference>
<evidence type="ECO:0000256" key="3">
    <source>
        <dbReference type="ARBA" id="ARBA00022801"/>
    </source>
</evidence>
<evidence type="ECO:0000313" key="6">
    <source>
        <dbReference type="EMBL" id="SDG54777.1"/>
    </source>
</evidence>
<feature type="region of interest" description="Disordered" evidence="4">
    <location>
        <begin position="1"/>
        <end position="48"/>
    </location>
</feature>
<dbReference type="PROSITE" id="PS51318">
    <property type="entry name" value="TAT"/>
    <property type="match status" value="1"/>
</dbReference>
<comment type="catalytic activity">
    <reaction evidence="1">
        <text>Hydrolyzes the link between N-acetylmuramoyl residues and L-amino acid residues in certain cell-wall glycopeptides.</text>
        <dbReference type="EC" id="3.5.1.28"/>
    </reaction>
</comment>
<dbReference type="SUPFAM" id="SSF53187">
    <property type="entry name" value="Zn-dependent exopeptidases"/>
    <property type="match status" value="1"/>
</dbReference>
<feature type="domain" description="MurNAc-LAA" evidence="5">
    <location>
        <begin position="284"/>
        <end position="438"/>
    </location>
</feature>
<dbReference type="Gene3D" id="2.60.40.3500">
    <property type="match status" value="1"/>
</dbReference>
<evidence type="ECO:0000259" key="5">
    <source>
        <dbReference type="SMART" id="SM00646"/>
    </source>
</evidence>
<reference evidence="7" key="1">
    <citation type="submission" date="2016-10" db="EMBL/GenBank/DDBJ databases">
        <authorList>
            <person name="Varghese N."/>
            <person name="Submissions S."/>
        </authorList>
    </citation>
    <scope>NUCLEOTIDE SEQUENCE [LARGE SCALE GENOMIC DNA]</scope>
    <source>
        <strain evidence="7">930I</strain>
    </source>
</reference>
<dbReference type="PANTHER" id="PTHR30404">
    <property type="entry name" value="N-ACETYLMURAMOYL-L-ALANINE AMIDASE"/>
    <property type="match status" value="1"/>
</dbReference>
<evidence type="ECO:0000256" key="1">
    <source>
        <dbReference type="ARBA" id="ARBA00001561"/>
    </source>
</evidence>
<evidence type="ECO:0000256" key="2">
    <source>
        <dbReference type="ARBA" id="ARBA00011901"/>
    </source>
</evidence>
<accession>A0A1G7V4Y9</accession>
<keyword evidence="3" id="KW-0378">Hydrolase</keyword>
<evidence type="ECO:0000256" key="4">
    <source>
        <dbReference type="SAM" id="MobiDB-lite"/>
    </source>
</evidence>
<dbReference type="GO" id="GO:0008745">
    <property type="term" value="F:N-acetylmuramoyl-L-alanine amidase activity"/>
    <property type="evidence" value="ECO:0007669"/>
    <property type="project" value="UniProtKB-EC"/>
</dbReference>
<dbReference type="GO" id="GO:0030288">
    <property type="term" value="C:outer membrane-bounded periplasmic space"/>
    <property type="evidence" value="ECO:0007669"/>
    <property type="project" value="TreeGrafter"/>
</dbReference>
<organism evidence="6 7">
    <name type="scientific">Roseospirillum parvum</name>
    <dbReference type="NCBI Taxonomy" id="83401"/>
    <lineage>
        <taxon>Bacteria</taxon>
        <taxon>Pseudomonadati</taxon>
        <taxon>Pseudomonadota</taxon>
        <taxon>Alphaproteobacteria</taxon>
        <taxon>Rhodospirillales</taxon>
        <taxon>Rhodospirillaceae</taxon>
        <taxon>Roseospirillum</taxon>
    </lineage>
</organism>
<dbReference type="CDD" id="cd02696">
    <property type="entry name" value="MurNAc-LAA"/>
    <property type="match status" value="1"/>
</dbReference>
<sequence>MRPRTRHPTPRNPAPRNEAPHPTTGSPATGSVGAGSLRPDEVAPPGPSRRALLLGGAAAGLALCQPGAAWAAVEALGMRFGSHQGFTRFVVELGAGVDFSLFTLADPYRVVVDLPEVDFAPLDPHTQARGLVEQVRYGLFNPGQSRMVLDLKEPAEVLKVFTLSPRDGHPWRLVIDLAATGRNAFLAGAGPGKRVGAYSAPKPEPLLEGTPDPRQRGAGGKPIIALDPGHGGVDPGAIGVSGIHEKEITLAAARQLRQLLEATGRYKVVLTRDRDMSVRLRQRIAIARHAGADLFISLHADSIKNTGVRGLSVYTLSEDASDAEAAALAEAENKADIISGMDFSHESPEVTDILIDLAQRETMNLSARLAAKLVDSLSRDFQLLRRTHRFAGFAVLKSPDVPSVLLEMGYLSNREEERKLRTAAYRKRLMEAVVATVDRYFTQDQKAFRP</sequence>
<dbReference type="InterPro" id="IPR002508">
    <property type="entry name" value="MurNAc-LAA_cat"/>
</dbReference>
<dbReference type="InterPro" id="IPR006311">
    <property type="entry name" value="TAT_signal"/>
</dbReference>
<dbReference type="EC" id="3.5.1.28" evidence="2"/>
<gene>
    <name evidence="6" type="ORF">SAMN05421742_101540</name>
</gene>
<feature type="region of interest" description="Disordered" evidence="4">
    <location>
        <begin position="200"/>
        <end position="226"/>
    </location>
</feature>
<dbReference type="GO" id="GO:0009253">
    <property type="term" value="P:peptidoglycan catabolic process"/>
    <property type="evidence" value="ECO:0007669"/>
    <property type="project" value="InterPro"/>
</dbReference>
<dbReference type="AlphaFoldDB" id="A0A1G7V4Y9"/>
<dbReference type="SMART" id="SM00646">
    <property type="entry name" value="Ami_3"/>
    <property type="match status" value="1"/>
</dbReference>
<dbReference type="Gene3D" id="3.40.630.40">
    <property type="entry name" value="Zn-dependent exopeptidases"/>
    <property type="match status" value="1"/>
</dbReference>
<dbReference type="Pfam" id="PF11741">
    <property type="entry name" value="AMIN"/>
    <property type="match status" value="1"/>
</dbReference>
<proteinExistence type="predicted"/>
<evidence type="ECO:0000313" key="7">
    <source>
        <dbReference type="Proteomes" id="UP000217076"/>
    </source>
</evidence>
<dbReference type="STRING" id="83401.SAMN05421742_101540"/>
<dbReference type="PANTHER" id="PTHR30404:SF0">
    <property type="entry name" value="N-ACETYLMURAMOYL-L-ALANINE AMIDASE AMIC"/>
    <property type="match status" value="1"/>
</dbReference>
<name>A0A1G7V4Y9_9PROT</name>
<dbReference type="Proteomes" id="UP000217076">
    <property type="component" value="Unassembled WGS sequence"/>
</dbReference>
<protein>
    <recommendedName>
        <fullName evidence="2">N-acetylmuramoyl-L-alanine amidase</fullName>
        <ecNumber evidence="2">3.5.1.28</ecNumber>
    </recommendedName>
</protein>
<dbReference type="Pfam" id="PF01520">
    <property type="entry name" value="Amidase_3"/>
    <property type="match status" value="1"/>
</dbReference>